<dbReference type="InterPro" id="IPR017735">
    <property type="entry name" value="T6SS_FHA"/>
</dbReference>
<dbReference type="NCBIfam" id="TIGR03354">
    <property type="entry name" value="VI_FHA"/>
    <property type="match status" value="1"/>
</dbReference>
<dbReference type="InterPro" id="IPR050923">
    <property type="entry name" value="Cell_Proc_Reg/RNA_Proc"/>
</dbReference>
<evidence type="ECO:0000259" key="2">
    <source>
        <dbReference type="PROSITE" id="PS50006"/>
    </source>
</evidence>
<dbReference type="EMBL" id="QFFI01000012">
    <property type="protein sequence ID" value="PWG63268.1"/>
    <property type="molecule type" value="Genomic_DNA"/>
</dbReference>
<dbReference type="InterPro" id="IPR046883">
    <property type="entry name" value="T6SS_FHA_C"/>
</dbReference>
<feature type="compositionally biased region" description="Low complexity" evidence="1">
    <location>
        <begin position="215"/>
        <end position="243"/>
    </location>
</feature>
<dbReference type="Gene3D" id="2.60.200.20">
    <property type="match status" value="1"/>
</dbReference>
<sequence length="482" mass="52262">MQLSLTVIGPQAEALGERASVCWMDAGGTIGRAPNNDWTLPDPQQEISRCHARIRFVGGAFYLEDTSANGTFVGDRNHRVGSRELHRLEDGQHLFIGDYEIRVAIFEADAADARGTEPAGRAQEEPGDADALSAASQEMAPPDPLELLGGSVEPPEESAPPPAANGAPPYLEEHFRPAPVHDRPEPGRAEREEAEGSEPATGGQIPTDWWRESGPANPDSASQSPSAPAAPESADGAASGQPDAPSPPPASSAPRPRPGGAAPTPRESSAGAGGVPGSSGMAAHDDALAALLSGAGLDPSNLTEETAETLGRLLRIAVEGMMDLLRARMEVKNEFRMPVTLIQATDNNPLKFSTDAEDALHNLLVKRNPDYLGPEDAFRASFDDLRLHQMALLAGMREAFFAMLERFEPDHLESLFAGRQGERPVLGRVVRRRPWEQYREMFREIRQDTEGYFNRLFGEAFVDAYERQMQELKSEVARRRRG</sequence>
<evidence type="ECO:0000313" key="3">
    <source>
        <dbReference type="EMBL" id="PWG63268.1"/>
    </source>
</evidence>
<keyword evidence="4" id="KW-1185">Reference proteome</keyword>
<evidence type="ECO:0000313" key="4">
    <source>
        <dbReference type="Proteomes" id="UP000245474"/>
    </source>
</evidence>
<proteinExistence type="predicted"/>
<name>A0A2U2N2J5_9GAMM</name>
<organism evidence="3 4">
    <name type="scientific">Sediminicurvatus halobius</name>
    <dbReference type="NCBI Taxonomy" id="2182432"/>
    <lineage>
        <taxon>Bacteria</taxon>
        <taxon>Pseudomonadati</taxon>
        <taxon>Pseudomonadota</taxon>
        <taxon>Gammaproteobacteria</taxon>
        <taxon>Chromatiales</taxon>
        <taxon>Ectothiorhodospiraceae</taxon>
        <taxon>Sediminicurvatus</taxon>
    </lineage>
</organism>
<dbReference type="PROSITE" id="PS50006">
    <property type="entry name" value="FHA_DOMAIN"/>
    <property type="match status" value="1"/>
</dbReference>
<dbReference type="Pfam" id="PF00498">
    <property type="entry name" value="FHA"/>
    <property type="match status" value="1"/>
</dbReference>
<dbReference type="SUPFAM" id="SSF49879">
    <property type="entry name" value="SMAD/FHA domain"/>
    <property type="match status" value="1"/>
</dbReference>
<dbReference type="CDD" id="cd00060">
    <property type="entry name" value="FHA"/>
    <property type="match status" value="1"/>
</dbReference>
<protein>
    <submittedName>
        <fullName evidence="3">Type VI secretion system-associated FHA domain protein TagH</fullName>
    </submittedName>
</protein>
<dbReference type="Pfam" id="PF20232">
    <property type="entry name" value="T6SS_FHA_C"/>
    <property type="match status" value="1"/>
</dbReference>
<feature type="compositionally biased region" description="Pro residues" evidence="1">
    <location>
        <begin position="244"/>
        <end position="257"/>
    </location>
</feature>
<dbReference type="InterPro" id="IPR008984">
    <property type="entry name" value="SMAD_FHA_dom_sf"/>
</dbReference>
<feature type="compositionally biased region" description="Low complexity" evidence="1">
    <location>
        <begin position="258"/>
        <end position="270"/>
    </location>
</feature>
<gene>
    <name evidence="3" type="primary">tagH</name>
    <name evidence="3" type="ORF">DEM34_09340</name>
</gene>
<dbReference type="AlphaFoldDB" id="A0A2U2N2J5"/>
<reference evidence="3 4" key="1">
    <citation type="submission" date="2018-05" db="EMBL/GenBank/DDBJ databases">
        <title>Spiribacter halobius sp. nov., a moderately halophilic bacterium isolated from marine solar saltern.</title>
        <authorList>
            <person name="Zheng W.-S."/>
            <person name="Lu D.-C."/>
            <person name="Du Z.-J."/>
        </authorList>
    </citation>
    <scope>NUCLEOTIDE SEQUENCE [LARGE SCALE GENOMIC DNA]</scope>
    <source>
        <strain evidence="3 4">E85</strain>
    </source>
</reference>
<dbReference type="Proteomes" id="UP000245474">
    <property type="component" value="Unassembled WGS sequence"/>
</dbReference>
<feature type="domain" description="FHA" evidence="2">
    <location>
        <begin position="28"/>
        <end position="78"/>
    </location>
</feature>
<accession>A0A2U2N2J5</accession>
<feature type="region of interest" description="Disordered" evidence="1">
    <location>
        <begin position="114"/>
        <end position="281"/>
    </location>
</feature>
<feature type="compositionally biased region" description="Basic and acidic residues" evidence="1">
    <location>
        <begin position="171"/>
        <end position="191"/>
    </location>
</feature>
<dbReference type="PANTHER" id="PTHR23308">
    <property type="entry name" value="NUCLEAR INHIBITOR OF PROTEIN PHOSPHATASE-1"/>
    <property type="match status" value="1"/>
</dbReference>
<evidence type="ECO:0000256" key="1">
    <source>
        <dbReference type="SAM" id="MobiDB-lite"/>
    </source>
</evidence>
<dbReference type="OrthoDB" id="151099at2"/>
<dbReference type="InterPro" id="IPR000253">
    <property type="entry name" value="FHA_dom"/>
</dbReference>
<dbReference type="RefSeq" id="WP_109678546.1">
    <property type="nucleotide sequence ID" value="NZ_CP086615.1"/>
</dbReference>
<dbReference type="SMART" id="SM00240">
    <property type="entry name" value="FHA"/>
    <property type="match status" value="1"/>
</dbReference>
<comment type="caution">
    <text evidence="3">The sequence shown here is derived from an EMBL/GenBank/DDBJ whole genome shotgun (WGS) entry which is preliminary data.</text>
</comment>